<dbReference type="EMBL" id="CAIJEO010000007">
    <property type="protein sequence ID" value="CAD0096530.1"/>
    <property type="molecule type" value="Genomic_DNA"/>
</dbReference>
<accession>A0A9N8K0S7</accession>
<dbReference type="AlphaFoldDB" id="A0A9N8K0S7"/>
<comment type="caution">
    <text evidence="2">The sequence shown here is derived from an EMBL/GenBank/DDBJ whole genome shotgun (WGS) entry which is preliminary data.</text>
</comment>
<proteinExistence type="predicted"/>
<dbReference type="Proteomes" id="UP000714618">
    <property type="component" value="Unassembled WGS sequence"/>
</dbReference>
<reference evidence="2" key="1">
    <citation type="submission" date="2020-06" db="EMBL/GenBank/DDBJ databases">
        <authorList>
            <person name="Onetto C."/>
        </authorList>
    </citation>
    <scope>NUCLEOTIDE SEQUENCE</scope>
</reference>
<protein>
    <submittedName>
        <fullName evidence="2">Uncharacterized protein</fullName>
    </submittedName>
</protein>
<organism evidence="2 3">
    <name type="scientific">Aureobasidium mustum</name>
    <dbReference type="NCBI Taxonomy" id="2773714"/>
    <lineage>
        <taxon>Eukaryota</taxon>
        <taxon>Fungi</taxon>
        <taxon>Dikarya</taxon>
        <taxon>Ascomycota</taxon>
        <taxon>Pezizomycotina</taxon>
        <taxon>Dothideomycetes</taxon>
        <taxon>Dothideomycetidae</taxon>
        <taxon>Dothideales</taxon>
        <taxon>Saccotheciaceae</taxon>
        <taxon>Aureobasidium</taxon>
    </lineage>
</organism>
<evidence type="ECO:0000313" key="2">
    <source>
        <dbReference type="EMBL" id="CAD0096530.1"/>
    </source>
</evidence>
<sequence>MNHAIHEEYRKRQQEQCRDRLIDSASPEPKSVAVREERYQIIMKKSKERRRRLTRGLEVVRAGMIS</sequence>
<feature type="region of interest" description="Disordered" evidence="1">
    <location>
        <begin position="1"/>
        <end position="30"/>
    </location>
</feature>
<keyword evidence="3" id="KW-1185">Reference proteome</keyword>
<gene>
    <name evidence="2" type="ORF">AWRI4233_LOCUS5774</name>
</gene>
<name>A0A9N8K0S7_9PEZI</name>
<evidence type="ECO:0000256" key="1">
    <source>
        <dbReference type="SAM" id="MobiDB-lite"/>
    </source>
</evidence>
<evidence type="ECO:0000313" key="3">
    <source>
        <dbReference type="Proteomes" id="UP000714618"/>
    </source>
</evidence>
<feature type="compositionally biased region" description="Basic and acidic residues" evidence="1">
    <location>
        <begin position="1"/>
        <end position="22"/>
    </location>
</feature>
<dbReference type="OrthoDB" id="10370736at2759"/>